<dbReference type="Proteomes" id="UP001149074">
    <property type="component" value="Unassembled WGS sequence"/>
</dbReference>
<evidence type="ECO:0000313" key="5">
    <source>
        <dbReference type="Proteomes" id="UP001149074"/>
    </source>
</evidence>
<reference evidence="4" key="1">
    <citation type="submission" date="2022-11" db="EMBL/GenBank/DDBJ databases">
        <authorList>
            <person name="Petersen C."/>
        </authorList>
    </citation>
    <scope>NUCLEOTIDE SEQUENCE</scope>
    <source>
        <strain evidence="4">IBT 30761</strain>
    </source>
</reference>
<comment type="caution">
    <text evidence="4">The sequence shown here is derived from an EMBL/GenBank/DDBJ whole genome shotgun (WGS) entry which is preliminary data.</text>
</comment>
<dbReference type="Pfam" id="PF01370">
    <property type="entry name" value="Epimerase"/>
    <property type="match status" value="1"/>
</dbReference>
<accession>A0A9W9KLJ0</accession>
<evidence type="ECO:0000256" key="2">
    <source>
        <dbReference type="ARBA" id="ARBA00023445"/>
    </source>
</evidence>
<evidence type="ECO:0000313" key="4">
    <source>
        <dbReference type="EMBL" id="KAJ5109802.1"/>
    </source>
</evidence>
<dbReference type="InterPro" id="IPR050425">
    <property type="entry name" value="NAD(P)_dehydrat-like"/>
</dbReference>
<feature type="domain" description="NAD-dependent epimerase/dehydratase" evidence="3">
    <location>
        <begin position="3"/>
        <end position="236"/>
    </location>
</feature>
<dbReference type="Gene3D" id="3.40.50.720">
    <property type="entry name" value="NAD(P)-binding Rossmann-like Domain"/>
    <property type="match status" value="1"/>
</dbReference>
<dbReference type="EMBL" id="JAPQKI010000003">
    <property type="protein sequence ID" value="KAJ5109802.1"/>
    <property type="molecule type" value="Genomic_DNA"/>
</dbReference>
<dbReference type="GO" id="GO:0016616">
    <property type="term" value="F:oxidoreductase activity, acting on the CH-OH group of donors, NAD or NADP as acceptor"/>
    <property type="evidence" value="ECO:0007669"/>
    <property type="project" value="TreeGrafter"/>
</dbReference>
<evidence type="ECO:0000259" key="3">
    <source>
        <dbReference type="Pfam" id="PF01370"/>
    </source>
</evidence>
<dbReference type="AlphaFoldDB" id="A0A9W9KLJ0"/>
<keyword evidence="5" id="KW-1185">Reference proteome</keyword>
<name>A0A9W9KLJ0_9EURO</name>
<dbReference type="InterPro" id="IPR001509">
    <property type="entry name" value="Epimerase_deHydtase"/>
</dbReference>
<dbReference type="OrthoDB" id="2735536at2759"/>
<protein>
    <submittedName>
        <fullName evidence="4">NAD-dependent epimerase/dehydratase</fullName>
    </submittedName>
</protein>
<dbReference type="GeneID" id="81353920"/>
<proteinExistence type="inferred from homology"/>
<dbReference type="SUPFAM" id="SSF51735">
    <property type="entry name" value="NAD(P)-binding Rossmann-fold domains"/>
    <property type="match status" value="1"/>
</dbReference>
<reference evidence="4" key="2">
    <citation type="journal article" date="2023" name="IMA Fungus">
        <title>Comparative genomic study of the Penicillium genus elucidates a diverse pangenome and 15 lateral gene transfer events.</title>
        <authorList>
            <person name="Petersen C."/>
            <person name="Sorensen T."/>
            <person name="Nielsen M.R."/>
            <person name="Sondergaard T.E."/>
            <person name="Sorensen J.L."/>
            <person name="Fitzpatrick D.A."/>
            <person name="Frisvad J.C."/>
            <person name="Nielsen K.L."/>
        </authorList>
    </citation>
    <scope>NUCLEOTIDE SEQUENCE</scope>
    <source>
        <strain evidence="4">IBT 30761</strain>
    </source>
</reference>
<dbReference type="PANTHER" id="PTHR10366:SF812">
    <property type="entry name" value="VPS9 DOMAIN-CONTAINING PROTEIN"/>
    <property type="match status" value="1"/>
</dbReference>
<sequence length="316" mass="34806">MKSFIGSQVALRTLEAGFNVCLVVRREDQADKLRRIFAEHQDKITFVVVPDITAPGGFDECLQGVEYVMHVASPIPGSGTADHLTPAVKGTVSVLQSALKVPSIRKVVITASIFSLIPIGPIPDGAVVREDNDFDFTFDVESLPGRPEIEKYHASKIAAQKAVIDFVAANNPPFDIATIHPIYVFGRSLAQETAEQLNGTNRLLFLSLTSGMPLDGQFIGVHVDDVAIAHVRALTRSGSTVKGVQPYLVSCKRHSWREVYGFVKTRYPNVPVKLDPVDSTNYMVDTTRAERKLGMEFRQMEEQVAEVTDQQLELRG</sequence>
<organism evidence="4 5">
    <name type="scientific">Penicillium argentinense</name>
    <dbReference type="NCBI Taxonomy" id="1131581"/>
    <lineage>
        <taxon>Eukaryota</taxon>
        <taxon>Fungi</taxon>
        <taxon>Dikarya</taxon>
        <taxon>Ascomycota</taxon>
        <taxon>Pezizomycotina</taxon>
        <taxon>Eurotiomycetes</taxon>
        <taxon>Eurotiomycetidae</taxon>
        <taxon>Eurotiales</taxon>
        <taxon>Aspergillaceae</taxon>
        <taxon>Penicillium</taxon>
    </lineage>
</organism>
<gene>
    <name evidence="4" type="ORF">N7532_002447</name>
</gene>
<dbReference type="RefSeq" id="XP_056477913.1">
    <property type="nucleotide sequence ID" value="XM_056614941.1"/>
</dbReference>
<dbReference type="PANTHER" id="PTHR10366">
    <property type="entry name" value="NAD DEPENDENT EPIMERASE/DEHYDRATASE"/>
    <property type="match status" value="1"/>
</dbReference>
<keyword evidence="1" id="KW-0560">Oxidoreductase</keyword>
<evidence type="ECO:0000256" key="1">
    <source>
        <dbReference type="ARBA" id="ARBA00023002"/>
    </source>
</evidence>
<dbReference type="InterPro" id="IPR036291">
    <property type="entry name" value="NAD(P)-bd_dom_sf"/>
</dbReference>
<comment type="similarity">
    <text evidence="2">Belongs to the NAD(P)-dependent epimerase/dehydratase family. Dihydroflavonol-4-reductase subfamily.</text>
</comment>